<dbReference type="InterPro" id="IPR000873">
    <property type="entry name" value="AMP-dep_synth/lig_dom"/>
</dbReference>
<evidence type="ECO:0000259" key="2">
    <source>
        <dbReference type="Pfam" id="PF00668"/>
    </source>
</evidence>
<dbReference type="InterPro" id="IPR001242">
    <property type="entry name" value="Condensation_dom"/>
</dbReference>
<dbReference type="Pfam" id="PF00668">
    <property type="entry name" value="Condensation"/>
    <property type="match status" value="1"/>
</dbReference>
<dbReference type="Gene3D" id="3.40.50.980">
    <property type="match status" value="2"/>
</dbReference>
<accession>A0A939SJW6</accession>
<dbReference type="PANTHER" id="PTHR45398:SF1">
    <property type="entry name" value="ENZYME, PUTATIVE (JCVI)-RELATED"/>
    <property type="match status" value="1"/>
</dbReference>
<gene>
    <name evidence="3" type="ORF">J4710_02630</name>
</gene>
<feature type="domain" description="AMP-dependent synthetase/ligase" evidence="1">
    <location>
        <begin position="82"/>
        <end position="143"/>
    </location>
</feature>
<proteinExistence type="predicted"/>
<dbReference type="AlphaFoldDB" id="A0A939SJW6"/>
<feature type="domain" description="Condensation" evidence="2">
    <location>
        <begin position="3"/>
        <end position="62"/>
    </location>
</feature>
<comment type="caution">
    <text evidence="3">The sequence shown here is derived from an EMBL/GenBank/DDBJ whole genome shotgun (WGS) entry which is preliminary data.</text>
</comment>
<evidence type="ECO:0000259" key="1">
    <source>
        <dbReference type="Pfam" id="PF00501"/>
    </source>
</evidence>
<organism evidence="3">
    <name type="scientific">Staphylococcus xylosus</name>
    <dbReference type="NCBI Taxonomy" id="1288"/>
    <lineage>
        <taxon>Bacteria</taxon>
        <taxon>Bacillati</taxon>
        <taxon>Bacillota</taxon>
        <taxon>Bacilli</taxon>
        <taxon>Bacillales</taxon>
        <taxon>Staphylococcaceae</taxon>
        <taxon>Staphylococcus</taxon>
    </lineage>
</organism>
<dbReference type="EMBL" id="JAGETT010000010">
    <property type="protein sequence ID" value="MBO1919805.1"/>
    <property type="molecule type" value="Genomic_DNA"/>
</dbReference>
<reference evidence="3" key="1">
    <citation type="submission" date="2021-03" db="EMBL/GenBank/DDBJ databases">
        <title>Molecular epidemiology and mechanisms of colistin and carbapenem resistance in Enterobacteriaceae from clinical isolates, the environment and porcine samples in Pretoria, South Africa.</title>
        <authorList>
            <person name="Bogoshi D."/>
            <person name="Mbelle N.M."/>
            <person name="Naidoo V."/>
            <person name="Osei Sekyere J."/>
        </authorList>
    </citation>
    <scope>NUCLEOTIDE SEQUENCE</scope>
    <source>
        <strain evidence="3">ESB009</strain>
    </source>
</reference>
<dbReference type="Pfam" id="PF00501">
    <property type="entry name" value="AMP-binding"/>
    <property type="match status" value="1"/>
</dbReference>
<dbReference type="SUPFAM" id="SSF52777">
    <property type="entry name" value="CoA-dependent acyltransferases"/>
    <property type="match status" value="1"/>
</dbReference>
<dbReference type="SUPFAM" id="SSF56801">
    <property type="entry name" value="Acetyl-CoA synthetase-like"/>
    <property type="match status" value="1"/>
</dbReference>
<protein>
    <submittedName>
        <fullName evidence="3">AMP-binding protein</fullName>
    </submittedName>
</protein>
<sequence length="146" mass="16874">MMIEDDEAYKVSLEYAAELFEPQTVERMLNHYLKILSEVVKHPAQNISDIDMTTEEERTQILGAFNDTYAELPNKQTFVERFEKQVANTPDQTAITFEGESLTYKELNVRVNQLAHKLRTEGVEANSLVGLMTNRSIEMMVSIYEY</sequence>
<evidence type="ECO:0000313" key="3">
    <source>
        <dbReference type="EMBL" id="MBO1919805.1"/>
    </source>
</evidence>
<name>A0A939SJW6_STAXY</name>
<dbReference type="PANTHER" id="PTHR45398">
    <property type="match status" value="1"/>
</dbReference>
<dbReference type="GO" id="GO:0003824">
    <property type="term" value="F:catalytic activity"/>
    <property type="evidence" value="ECO:0007669"/>
    <property type="project" value="InterPro"/>
</dbReference>
<dbReference type="Gene3D" id="3.30.559.30">
    <property type="entry name" value="Nonribosomal peptide synthetase, condensation domain"/>
    <property type="match status" value="1"/>
</dbReference>